<dbReference type="GO" id="GO:0005737">
    <property type="term" value="C:cytoplasm"/>
    <property type="evidence" value="ECO:0007669"/>
    <property type="project" value="TreeGrafter"/>
</dbReference>
<keyword evidence="4 7" id="KW-0812">Transmembrane</keyword>
<comment type="subcellular location">
    <subcellularLocation>
        <location evidence="2">Endomembrane system</location>
        <topology evidence="2">Multi-pass membrane protein</topology>
    </subcellularLocation>
</comment>
<evidence type="ECO:0000259" key="8">
    <source>
        <dbReference type="Pfam" id="PF02163"/>
    </source>
</evidence>
<evidence type="ECO:0000256" key="7">
    <source>
        <dbReference type="SAM" id="Phobius"/>
    </source>
</evidence>
<evidence type="ECO:0000256" key="1">
    <source>
        <dbReference type="ARBA" id="ARBA00001947"/>
    </source>
</evidence>
<dbReference type="Pfam" id="PF02163">
    <property type="entry name" value="Peptidase_M50"/>
    <property type="match status" value="1"/>
</dbReference>
<dbReference type="GO" id="GO:0031293">
    <property type="term" value="P:membrane protein intracellular domain proteolysis"/>
    <property type="evidence" value="ECO:0007669"/>
    <property type="project" value="TreeGrafter"/>
</dbReference>
<dbReference type="GO" id="GO:0012505">
    <property type="term" value="C:endomembrane system"/>
    <property type="evidence" value="ECO:0007669"/>
    <property type="project" value="UniProtKB-SubCell"/>
</dbReference>
<keyword evidence="5 7" id="KW-1133">Transmembrane helix</keyword>
<evidence type="ECO:0000313" key="9">
    <source>
        <dbReference type="EMBL" id="MXP64606.1"/>
    </source>
</evidence>
<dbReference type="InterPro" id="IPR008915">
    <property type="entry name" value="Peptidase_M50"/>
</dbReference>
<gene>
    <name evidence="9" type="ORF">E0493_14735</name>
</gene>
<feature type="transmembrane region" description="Helical" evidence="7">
    <location>
        <begin position="360"/>
        <end position="382"/>
    </location>
</feature>
<feature type="transmembrane region" description="Helical" evidence="7">
    <location>
        <begin position="388"/>
        <end position="406"/>
    </location>
</feature>
<comment type="cofactor">
    <cofactor evidence="1">
        <name>Zn(2+)</name>
        <dbReference type="ChEBI" id="CHEBI:29105"/>
    </cofactor>
</comment>
<name>A0A845BER8_9PROT</name>
<feature type="domain" description="Peptidase M50" evidence="8">
    <location>
        <begin position="207"/>
        <end position="293"/>
    </location>
</feature>
<dbReference type="RefSeq" id="WP_160937927.1">
    <property type="nucleotide sequence ID" value="NZ_SNVJ01000013.1"/>
</dbReference>
<evidence type="ECO:0000256" key="6">
    <source>
        <dbReference type="ARBA" id="ARBA00023136"/>
    </source>
</evidence>
<sequence>MSAATGTGEATLGRMAHLRPRLKPHVEAFRHVYRGLPWYVFHDRAAHRFYRVSRSGAEIVGAMDGRRSLGEICEGLDEAGRQPVDPQAAAGFVMQLGALGLLQRDGTPDPEAMAERKARERRRLLAAQLRTPLSFKLPLFDPTRLVDAILPWCGWMFGPLGVGLWLAAVLLGAVLGVMHWGALTADFTDRMFSAQNLMLAWLVYPVVKTMHEMMHAITLRRAGVEVRQVGLLFAAFIPVPYVDATASATLERKWDRILIDAAGILVELFLGAVALVLWSSSEPGLLRAICYNIIMISGFSTLLFNGNPLQRYDGYYILADLIEIPGLGTRSAAYLGYLFQRHLLGRAEARAPTATPGEKAWFVLYGPLSFIYRFGLMLVIALHVAEQYQAIGILLAAWSVAGYAWPMLAGAAKGVGGQQPRARRFRAMGGIGALAALILAVLFLLPAPHRLVVEGFVTVPEESVARPQVGAMVARLLVEDGATVAAGQPVAQLADPAVPAKVERMLARQAELEARYTRELSNDRVRAAIAGEALAQAGRELADARRDEAALLLRSPAAGRLVLATPAGDLPGRFLVKGEQFALIYRPEAALLRALVPMSAIDALRHRLQAVSLRPAYDTGAEVPATLLRIVPAATDILPSPVLSLDGGGPFAVTRDGGDQLRMEEPAYEVQLRPDHPLPVTYLNGRIHLRFDLGTEPLAWQLWRELRLVFLRHLHA</sequence>
<comment type="similarity">
    <text evidence="3">Belongs to the peptidase M50B family.</text>
</comment>
<dbReference type="PANTHER" id="PTHR13325:SF3">
    <property type="entry name" value="MEMBRANE-BOUND TRANSCRIPTION FACTOR SITE-2 PROTEASE"/>
    <property type="match status" value="1"/>
</dbReference>
<dbReference type="PANTHER" id="PTHR13325">
    <property type="entry name" value="PROTEASE M50 MEMBRANE-BOUND TRANSCRIPTION FACTOR SITE 2 PROTEASE"/>
    <property type="match status" value="1"/>
</dbReference>
<feature type="transmembrane region" description="Helical" evidence="7">
    <location>
        <begin position="427"/>
        <end position="445"/>
    </location>
</feature>
<comment type="caution">
    <text evidence="9">The sequence shown here is derived from an EMBL/GenBank/DDBJ whole genome shotgun (WGS) entry which is preliminary data.</text>
</comment>
<protein>
    <recommendedName>
        <fullName evidence="8">Peptidase M50 domain-containing protein</fullName>
    </recommendedName>
</protein>
<evidence type="ECO:0000256" key="5">
    <source>
        <dbReference type="ARBA" id="ARBA00022989"/>
    </source>
</evidence>
<accession>A0A845BER8</accession>
<organism evidence="9 10">
    <name type="scientific">Teichococcus coralli</name>
    <dbReference type="NCBI Taxonomy" id="2545983"/>
    <lineage>
        <taxon>Bacteria</taxon>
        <taxon>Pseudomonadati</taxon>
        <taxon>Pseudomonadota</taxon>
        <taxon>Alphaproteobacteria</taxon>
        <taxon>Acetobacterales</taxon>
        <taxon>Roseomonadaceae</taxon>
        <taxon>Roseomonas</taxon>
    </lineage>
</organism>
<proteinExistence type="inferred from homology"/>
<evidence type="ECO:0000256" key="3">
    <source>
        <dbReference type="ARBA" id="ARBA00007931"/>
    </source>
</evidence>
<dbReference type="GO" id="GO:0004222">
    <property type="term" value="F:metalloendopeptidase activity"/>
    <property type="evidence" value="ECO:0007669"/>
    <property type="project" value="InterPro"/>
</dbReference>
<dbReference type="AlphaFoldDB" id="A0A845BER8"/>
<evidence type="ECO:0000256" key="2">
    <source>
        <dbReference type="ARBA" id="ARBA00004127"/>
    </source>
</evidence>
<dbReference type="SUPFAM" id="SSF111369">
    <property type="entry name" value="HlyD-like secretion proteins"/>
    <property type="match status" value="1"/>
</dbReference>
<dbReference type="EMBL" id="SNVJ01000013">
    <property type="protein sequence ID" value="MXP64606.1"/>
    <property type="molecule type" value="Genomic_DNA"/>
</dbReference>
<dbReference type="Proteomes" id="UP000460715">
    <property type="component" value="Unassembled WGS sequence"/>
</dbReference>
<feature type="transmembrane region" description="Helical" evidence="7">
    <location>
        <begin position="256"/>
        <end position="278"/>
    </location>
</feature>
<dbReference type="InterPro" id="IPR041881">
    <property type="entry name" value="PqqD_sf"/>
</dbReference>
<feature type="transmembrane region" description="Helical" evidence="7">
    <location>
        <begin position="285"/>
        <end position="304"/>
    </location>
</feature>
<feature type="transmembrane region" description="Helical" evidence="7">
    <location>
        <begin position="152"/>
        <end position="178"/>
    </location>
</feature>
<evidence type="ECO:0000313" key="10">
    <source>
        <dbReference type="Proteomes" id="UP000460715"/>
    </source>
</evidence>
<dbReference type="OrthoDB" id="9759690at2"/>
<evidence type="ECO:0000256" key="4">
    <source>
        <dbReference type="ARBA" id="ARBA00022692"/>
    </source>
</evidence>
<keyword evidence="6 7" id="KW-0472">Membrane</keyword>
<keyword evidence="10" id="KW-1185">Reference proteome</keyword>
<dbReference type="InterPro" id="IPR001193">
    <property type="entry name" value="MBTPS2"/>
</dbReference>
<reference evidence="9 10" key="1">
    <citation type="submission" date="2019-03" db="EMBL/GenBank/DDBJ databases">
        <title>Roseomonas sp. a novel Roseomonas species isolated from Sea whip Gorgonian.</title>
        <authorList>
            <person name="Li F."/>
            <person name="Pan X."/>
            <person name="Huang S."/>
            <person name="Li Z."/>
            <person name="Meng B."/>
        </authorList>
    </citation>
    <scope>NUCLEOTIDE SEQUENCE [LARGE SCALE GENOMIC DNA]</scope>
    <source>
        <strain evidence="9 10">M0104</strain>
    </source>
</reference>
<dbReference type="Gene3D" id="1.10.10.1150">
    <property type="entry name" value="Coenzyme PQQ synthesis protein D (PqqD)"/>
    <property type="match status" value="1"/>
</dbReference>
<dbReference type="GO" id="GO:0016020">
    <property type="term" value="C:membrane"/>
    <property type="evidence" value="ECO:0007669"/>
    <property type="project" value="InterPro"/>
</dbReference>